<protein>
    <recommendedName>
        <fullName evidence="1">YtkA-like domain-containing protein</fullName>
    </recommendedName>
</protein>
<dbReference type="RefSeq" id="WP_209810142.1">
    <property type="nucleotide sequence ID" value="NZ_JAGGKT010000005.1"/>
</dbReference>
<dbReference type="PROSITE" id="PS51257">
    <property type="entry name" value="PROKAR_LIPOPROTEIN"/>
    <property type="match status" value="1"/>
</dbReference>
<accession>A0ABS4GP66</accession>
<sequence length="165" mass="17912">MKKLLMVCTIFTLGLMVGCSGGDSAGSPSDQVGSASADAPVKLEDIKVSLEAAKNPVLTGEMTLYTVKLQDQKGNPAAVDSVHVYLNMDMMNHPTQGTMKEAGEGVYTVELPVGMEGEWYTIITLSKGDMKREIKEFKVQAKGEKHMDLMTGYNADKDEQQPPNH</sequence>
<dbReference type="Proteomes" id="UP001519343">
    <property type="component" value="Unassembled WGS sequence"/>
</dbReference>
<dbReference type="InterPro" id="IPR013783">
    <property type="entry name" value="Ig-like_fold"/>
</dbReference>
<comment type="caution">
    <text evidence="2">The sequence shown here is derived from an EMBL/GenBank/DDBJ whole genome shotgun (WGS) entry which is preliminary data.</text>
</comment>
<dbReference type="Gene3D" id="2.60.40.10">
    <property type="entry name" value="Immunoglobulins"/>
    <property type="match status" value="1"/>
</dbReference>
<evidence type="ECO:0000313" key="3">
    <source>
        <dbReference type="Proteomes" id="UP001519343"/>
    </source>
</evidence>
<dbReference type="Pfam" id="PF13115">
    <property type="entry name" value="YtkA"/>
    <property type="match status" value="1"/>
</dbReference>
<name>A0ABS4GP66_9BACL</name>
<evidence type="ECO:0000313" key="2">
    <source>
        <dbReference type="EMBL" id="MBP1932072.1"/>
    </source>
</evidence>
<keyword evidence="3" id="KW-1185">Reference proteome</keyword>
<evidence type="ECO:0000259" key="1">
    <source>
        <dbReference type="Pfam" id="PF13115"/>
    </source>
</evidence>
<proteinExistence type="predicted"/>
<reference evidence="2 3" key="1">
    <citation type="submission" date="2021-03" db="EMBL/GenBank/DDBJ databases">
        <title>Genomic Encyclopedia of Type Strains, Phase IV (KMG-IV): sequencing the most valuable type-strain genomes for metagenomic binning, comparative biology and taxonomic classification.</title>
        <authorList>
            <person name="Goeker M."/>
        </authorList>
    </citation>
    <scope>NUCLEOTIDE SEQUENCE [LARGE SCALE GENOMIC DNA]</scope>
    <source>
        <strain evidence="2 3">DSM 24738</strain>
    </source>
</reference>
<dbReference type="EMBL" id="JAGGKT010000005">
    <property type="protein sequence ID" value="MBP1932072.1"/>
    <property type="molecule type" value="Genomic_DNA"/>
</dbReference>
<feature type="domain" description="YtkA-like" evidence="1">
    <location>
        <begin position="42"/>
        <end position="121"/>
    </location>
</feature>
<organism evidence="2 3">
    <name type="scientific">Ammoniphilus resinae</name>
    <dbReference type="NCBI Taxonomy" id="861532"/>
    <lineage>
        <taxon>Bacteria</taxon>
        <taxon>Bacillati</taxon>
        <taxon>Bacillota</taxon>
        <taxon>Bacilli</taxon>
        <taxon>Bacillales</taxon>
        <taxon>Paenibacillaceae</taxon>
        <taxon>Aneurinibacillus group</taxon>
        <taxon>Ammoniphilus</taxon>
    </lineage>
</organism>
<gene>
    <name evidence="2" type="ORF">J2Z37_002073</name>
</gene>
<dbReference type="InterPro" id="IPR032693">
    <property type="entry name" value="YtkA-like_dom"/>
</dbReference>